<name>A0A3M0L1R3_HIRRU</name>
<evidence type="ECO:0000313" key="2">
    <source>
        <dbReference type="Proteomes" id="UP000269221"/>
    </source>
</evidence>
<dbReference type="EMBL" id="QRBI01000095">
    <property type="protein sequence ID" value="RMC19398.1"/>
    <property type="molecule type" value="Genomic_DNA"/>
</dbReference>
<dbReference type="AlphaFoldDB" id="A0A3M0L1R3"/>
<organism evidence="1 2">
    <name type="scientific">Hirundo rustica rustica</name>
    <dbReference type="NCBI Taxonomy" id="333673"/>
    <lineage>
        <taxon>Eukaryota</taxon>
        <taxon>Metazoa</taxon>
        <taxon>Chordata</taxon>
        <taxon>Craniata</taxon>
        <taxon>Vertebrata</taxon>
        <taxon>Euteleostomi</taxon>
        <taxon>Archelosauria</taxon>
        <taxon>Archosauria</taxon>
        <taxon>Dinosauria</taxon>
        <taxon>Saurischia</taxon>
        <taxon>Theropoda</taxon>
        <taxon>Coelurosauria</taxon>
        <taxon>Aves</taxon>
        <taxon>Neognathae</taxon>
        <taxon>Neoaves</taxon>
        <taxon>Telluraves</taxon>
        <taxon>Australaves</taxon>
        <taxon>Passeriformes</taxon>
        <taxon>Sylvioidea</taxon>
        <taxon>Hirundinidae</taxon>
        <taxon>Hirundo</taxon>
    </lineage>
</organism>
<accession>A0A3M0L1R3</accession>
<gene>
    <name evidence="1" type="ORF">DUI87_04008</name>
</gene>
<sequence length="110" mass="12662">MSVQKEGEEVLQVPKQPMAKIMTFNKAGVKRRKMKDDQVKDRKHMLKTYLVGISEEKRLQVPSGPVWTRGTTRRLTGRKGKRRLLQVSKEVLVDSITKSAKQLDLKNCKN</sequence>
<proteinExistence type="predicted"/>
<evidence type="ECO:0000313" key="1">
    <source>
        <dbReference type="EMBL" id="RMC19398.1"/>
    </source>
</evidence>
<protein>
    <submittedName>
        <fullName evidence="1">Uncharacterized protein</fullName>
    </submittedName>
</protein>
<comment type="caution">
    <text evidence="1">The sequence shown here is derived from an EMBL/GenBank/DDBJ whole genome shotgun (WGS) entry which is preliminary data.</text>
</comment>
<reference evidence="1 2" key="1">
    <citation type="submission" date="2018-07" db="EMBL/GenBank/DDBJ databases">
        <title>A high quality draft genome assembly of the barn swallow (H. rustica rustica).</title>
        <authorList>
            <person name="Formenti G."/>
            <person name="Chiara M."/>
            <person name="Poveda L."/>
            <person name="Francoijs K.-J."/>
            <person name="Bonisoli-Alquati A."/>
            <person name="Canova L."/>
            <person name="Gianfranceschi L."/>
            <person name="Horner D.S."/>
            <person name="Saino N."/>
        </authorList>
    </citation>
    <scope>NUCLEOTIDE SEQUENCE [LARGE SCALE GENOMIC DNA]</scope>
    <source>
        <strain evidence="1">Chelidonia</strain>
        <tissue evidence="1">Blood</tissue>
    </source>
</reference>
<dbReference type="Proteomes" id="UP000269221">
    <property type="component" value="Unassembled WGS sequence"/>
</dbReference>
<keyword evidence="2" id="KW-1185">Reference proteome</keyword>